<organism evidence="8 9">
    <name type="scientific">Paenibacillus piri</name>
    <dbReference type="NCBI Taxonomy" id="2547395"/>
    <lineage>
        <taxon>Bacteria</taxon>
        <taxon>Bacillati</taxon>
        <taxon>Bacillota</taxon>
        <taxon>Bacilli</taxon>
        <taxon>Bacillales</taxon>
        <taxon>Paenibacillaceae</taxon>
        <taxon>Paenibacillus</taxon>
    </lineage>
</organism>
<dbReference type="PANTHER" id="PTHR33885">
    <property type="entry name" value="PHAGE SHOCK PROTEIN C"/>
    <property type="match status" value="1"/>
</dbReference>
<dbReference type="EMBL" id="SMRT01000024">
    <property type="protein sequence ID" value="TDF91856.1"/>
    <property type="molecule type" value="Genomic_DNA"/>
</dbReference>
<accession>A0A4R5KA18</accession>
<keyword evidence="5 6" id="KW-0472">Membrane</keyword>
<evidence type="ECO:0000256" key="5">
    <source>
        <dbReference type="ARBA" id="ARBA00023136"/>
    </source>
</evidence>
<proteinExistence type="predicted"/>
<comment type="subcellular location">
    <subcellularLocation>
        <location evidence="1">Cell membrane</location>
        <topology evidence="1">Single-pass membrane protein</topology>
    </subcellularLocation>
</comment>
<dbReference type="AlphaFoldDB" id="A0A4R5KA18"/>
<name>A0A4R5KA18_9BACL</name>
<reference evidence="8 9" key="1">
    <citation type="submission" date="2019-03" db="EMBL/GenBank/DDBJ databases">
        <title>This is whole genome sequence of Paenibacillus sp MS74 strain.</title>
        <authorList>
            <person name="Trinh H.N."/>
        </authorList>
    </citation>
    <scope>NUCLEOTIDE SEQUENCE [LARGE SCALE GENOMIC DNA]</scope>
    <source>
        <strain evidence="8 9">MS74</strain>
    </source>
</reference>
<evidence type="ECO:0000256" key="3">
    <source>
        <dbReference type="ARBA" id="ARBA00022692"/>
    </source>
</evidence>
<dbReference type="GO" id="GO:0005886">
    <property type="term" value="C:plasma membrane"/>
    <property type="evidence" value="ECO:0007669"/>
    <property type="project" value="UniProtKB-SubCell"/>
</dbReference>
<evidence type="ECO:0000313" key="9">
    <source>
        <dbReference type="Proteomes" id="UP000295636"/>
    </source>
</evidence>
<evidence type="ECO:0000256" key="2">
    <source>
        <dbReference type="ARBA" id="ARBA00022475"/>
    </source>
</evidence>
<dbReference type="InterPro" id="IPR007168">
    <property type="entry name" value="Phageshock_PspC_N"/>
</dbReference>
<evidence type="ECO:0000259" key="7">
    <source>
        <dbReference type="Pfam" id="PF04024"/>
    </source>
</evidence>
<dbReference type="OrthoDB" id="9815286at2"/>
<evidence type="ECO:0000256" key="6">
    <source>
        <dbReference type="SAM" id="Phobius"/>
    </source>
</evidence>
<dbReference type="PANTHER" id="PTHR33885:SF3">
    <property type="entry name" value="PHAGE SHOCK PROTEIN C"/>
    <property type="match status" value="1"/>
</dbReference>
<keyword evidence="2" id="KW-1003">Cell membrane</keyword>
<keyword evidence="9" id="KW-1185">Reference proteome</keyword>
<dbReference type="Pfam" id="PF04024">
    <property type="entry name" value="PspC"/>
    <property type="match status" value="1"/>
</dbReference>
<dbReference type="RefSeq" id="WP_133235779.1">
    <property type="nucleotide sequence ID" value="NZ_SMRT01000024.1"/>
</dbReference>
<evidence type="ECO:0000256" key="1">
    <source>
        <dbReference type="ARBA" id="ARBA00004162"/>
    </source>
</evidence>
<comment type="caution">
    <text evidence="8">The sequence shown here is derived from an EMBL/GenBank/DDBJ whole genome shotgun (WGS) entry which is preliminary data.</text>
</comment>
<dbReference type="Proteomes" id="UP000295636">
    <property type="component" value="Unassembled WGS sequence"/>
</dbReference>
<keyword evidence="4 6" id="KW-1133">Transmembrane helix</keyword>
<evidence type="ECO:0000313" key="8">
    <source>
        <dbReference type="EMBL" id="TDF91856.1"/>
    </source>
</evidence>
<sequence length="171" mass="19429">MSKLYRSRTDRMITGLCGGLSQALGIDSTWIRLLLVITTFFTGGVMIPLYFLAAIVIPKEPIPYGPYGQGYGYNEGPGQGAWQGSEVGWQQWGQHWGRKRRCGSHKFEHGDRREYDAQYNSYEGPHGQGQAGSDFDDKMKDIEKKAMWREIEELRAKVASYEKNQQNKGDV</sequence>
<protein>
    <submittedName>
        <fullName evidence="8">PspC domain-containing protein</fullName>
    </submittedName>
</protein>
<dbReference type="InterPro" id="IPR052027">
    <property type="entry name" value="PspC"/>
</dbReference>
<keyword evidence="3 6" id="KW-0812">Transmembrane</keyword>
<evidence type="ECO:0000256" key="4">
    <source>
        <dbReference type="ARBA" id="ARBA00022989"/>
    </source>
</evidence>
<gene>
    <name evidence="8" type="ORF">E1757_31440</name>
</gene>
<feature type="domain" description="Phage shock protein PspC N-terminal" evidence="7">
    <location>
        <begin position="3"/>
        <end position="60"/>
    </location>
</feature>
<feature type="transmembrane region" description="Helical" evidence="6">
    <location>
        <begin position="35"/>
        <end position="57"/>
    </location>
</feature>